<protein>
    <submittedName>
        <fullName evidence="6">TetR family transcriptional regulator</fullName>
    </submittedName>
</protein>
<feature type="domain" description="HTH tetR-type" evidence="5">
    <location>
        <begin position="22"/>
        <end position="81"/>
    </location>
</feature>
<gene>
    <name evidence="6" type="ORF">DP939_27695</name>
</gene>
<dbReference type="PANTHER" id="PTHR30055">
    <property type="entry name" value="HTH-TYPE TRANSCRIPTIONAL REGULATOR RUTR"/>
    <property type="match status" value="1"/>
</dbReference>
<evidence type="ECO:0000256" key="1">
    <source>
        <dbReference type="ARBA" id="ARBA00023015"/>
    </source>
</evidence>
<keyword evidence="7" id="KW-1185">Reference proteome</keyword>
<feature type="DNA-binding region" description="H-T-H motif" evidence="4">
    <location>
        <begin position="44"/>
        <end position="63"/>
    </location>
</feature>
<proteinExistence type="predicted"/>
<sequence>MAARASQNGMIEAPRGLRADARDNRERILKAAREVYATRGIDVPISVIARRAGVGVATLYRRFPTRDSLVSEAFAEQFAECAGVLDEALADPDPWRGFCSLIEKVAEMQIADRGFTAAFLSRLPAEPEHERVRARAERDIGVLVRRAQQAGRLRPDFDPTDVFLLLRANFALAEVAAPLSYAASRRLVAYLIQSFEAGQTKPLPPPAALGVRQIHESLVRGRGM</sequence>
<dbReference type="PRINTS" id="PR00455">
    <property type="entry name" value="HTHTETR"/>
</dbReference>
<dbReference type="Pfam" id="PF00440">
    <property type="entry name" value="TetR_N"/>
    <property type="match status" value="1"/>
</dbReference>
<dbReference type="InterPro" id="IPR009057">
    <property type="entry name" value="Homeodomain-like_sf"/>
</dbReference>
<evidence type="ECO:0000256" key="2">
    <source>
        <dbReference type="ARBA" id="ARBA00023125"/>
    </source>
</evidence>
<evidence type="ECO:0000256" key="4">
    <source>
        <dbReference type="PROSITE-ProRule" id="PRU00335"/>
    </source>
</evidence>
<evidence type="ECO:0000259" key="5">
    <source>
        <dbReference type="PROSITE" id="PS50977"/>
    </source>
</evidence>
<dbReference type="SUPFAM" id="SSF48498">
    <property type="entry name" value="Tetracyclin repressor-like, C-terminal domain"/>
    <property type="match status" value="1"/>
</dbReference>
<dbReference type="InterPro" id="IPR036271">
    <property type="entry name" value="Tet_transcr_reg_TetR-rel_C_sf"/>
</dbReference>
<dbReference type="AlphaFoldDB" id="A0A366LU65"/>
<dbReference type="Gene3D" id="1.10.357.10">
    <property type="entry name" value="Tetracycline Repressor, domain 2"/>
    <property type="match status" value="1"/>
</dbReference>
<dbReference type="GO" id="GO:0000976">
    <property type="term" value="F:transcription cis-regulatory region binding"/>
    <property type="evidence" value="ECO:0007669"/>
    <property type="project" value="TreeGrafter"/>
</dbReference>
<evidence type="ECO:0000313" key="6">
    <source>
        <dbReference type="EMBL" id="RBQ16854.1"/>
    </source>
</evidence>
<reference evidence="6 7" key="1">
    <citation type="submission" date="2018-06" db="EMBL/GenBank/DDBJ databases">
        <title>Sphaerisporangium craniellae sp. nov., isolated from a marine sponge in the South China Sea.</title>
        <authorList>
            <person name="Li L."/>
        </authorList>
    </citation>
    <scope>NUCLEOTIDE SEQUENCE [LARGE SCALE GENOMIC DNA]</scope>
    <source>
        <strain evidence="6 7">LHW63015</strain>
    </source>
</reference>
<keyword evidence="1" id="KW-0805">Transcription regulation</keyword>
<keyword evidence="2 4" id="KW-0238">DNA-binding</keyword>
<dbReference type="InterPro" id="IPR001647">
    <property type="entry name" value="HTH_TetR"/>
</dbReference>
<dbReference type="EMBL" id="QMEY01000014">
    <property type="protein sequence ID" value="RBQ16854.1"/>
    <property type="molecule type" value="Genomic_DNA"/>
</dbReference>
<dbReference type="InterPro" id="IPR050109">
    <property type="entry name" value="HTH-type_TetR-like_transc_reg"/>
</dbReference>
<keyword evidence="3" id="KW-0804">Transcription</keyword>
<comment type="caution">
    <text evidence="6">The sequence shown here is derived from an EMBL/GenBank/DDBJ whole genome shotgun (WGS) entry which is preliminary data.</text>
</comment>
<name>A0A366LU65_9ACTN</name>
<dbReference type="OrthoDB" id="9795011at2"/>
<dbReference type="Proteomes" id="UP000253303">
    <property type="component" value="Unassembled WGS sequence"/>
</dbReference>
<dbReference type="PANTHER" id="PTHR30055:SF234">
    <property type="entry name" value="HTH-TYPE TRANSCRIPTIONAL REGULATOR BETI"/>
    <property type="match status" value="1"/>
</dbReference>
<accession>A0A366LU65</accession>
<organism evidence="6 7">
    <name type="scientific">Spongiactinospora rosea</name>
    <dbReference type="NCBI Taxonomy" id="2248750"/>
    <lineage>
        <taxon>Bacteria</taxon>
        <taxon>Bacillati</taxon>
        <taxon>Actinomycetota</taxon>
        <taxon>Actinomycetes</taxon>
        <taxon>Streptosporangiales</taxon>
        <taxon>Streptosporangiaceae</taxon>
        <taxon>Spongiactinospora</taxon>
    </lineage>
</organism>
<dbReference type="GO" id="GO:0003700">
    <property type="term" value="F:DNA-binding transcription factor activity"/>
    <property type="evidence" value="ECO:0007669"/>
    <property type="project" value="TreeGrafter"/>
</dbReference>
<dbReference type="PROSITE" id="PS50977">
    <property type="entry name" value="HTH_TETR_2"/>
    <property type="match status" value="1"/>
</dbReference>
<dbReference type="SUPFAM" id="SSF46689">
    <property type="entry name" value="Homeodomain-like"/>
    <property type="match status" value="1"/>
</dbReference>
<dbReference type="Pfam" id="PF21597">
    <property type="entry name" value="TetR_C_43"/>
    <property type="match status" value="1"/>
</dbReference>
<evidence type="ECO:0000256" key="3">
    <source>
        <dbReference type="ARBA" id="ARBA00023163"/>
    </source>
</evidence>
<dbReference type="InterPro" id="IPR049445">
    <property type="entry name" value="TetR_SbtR-like_C"/>
</dbReference>
<evidence type="ECO:0000313" key="7">
    <source>
        <dbReference type="Proteomes" id="UP000253303"/>
    </source>
</evidence>